<dbReference type="SUPFAM" id="SSF81383">
    <property type="entry name" value="F-box domain"/>
    <property type="match status" value="1"/>
</dbReference>
<organism evidence="1 2">
    <name type="scientific">Aspergillus tanneri</name>
    <dbReference type="NCBI Taxonomy" id="1220188"/>
    <lineage>
        <taxon>Eukaryota</taxon>
        <taxon>Fungi</taxon>
        <taxon>Dikarya</taxon>
        <taxon>Ascomycota</taxon>
        <taxon>Pezizomycotina</taxon>
        <taxon>Eurotiomycetes</taxon>
        <taxon>Eurotiomycetidae</taxon>
        <taxon>Eurotiales</taxon>
        <taxon>Aspergillaceae</taxon>
        <taxon>Aspergillus</taxon>
        <taxon>Aspergillus subgen. Circumdati</taxon>
    </lineage>
</organism>
<dbReference type="EMBL" id="QUQM01000007">
    <property type="protein sequence ID" value="KAA8645266.1"/>
    <property type="molecule type" value="Genomic_DNA"/>
</dbReference>
<protein>
    <recommendedName>
        <fullName evidence="3">F-box domain-containing protein</fullName>
    </recommendedName>
</protein>
<dbReference type="Proteomes" id="UP000324241">
    <property type="component" value="Unassembled WGS sequence"/>
</dbReference>
<evidence type="ECO:0008006" key="3">
    <source>
        <dbReference type="Google" id="ProtNLM"/>
    </source>
</evidence>
<sequence>MGGFDVYCAICGSTFRSNVSIDSDDETDYTYSGDVIGDSDLEWLNTLCALGLNPDVPGERKSFLTGQGSYDDANAIHAYPGEDQNVPINPDREPPYYFYTYWDWIGDQVERPVFPFHELCYKEILLRCFKNEEINGDVLYSLCKELVDDEFTIKSLLLNYGDPMPPYEQYWECRKGEELLVTNPVKITQLTRYLDEIQGIIDETYTSQTQKVQKTYDIFNILPYEIRRQIFELLSVPSVLALKAASWSMHTTTLANGNWKTRLENDLPWLWEIHNINPFKSQELEARLSKIVTELEEKSQYKTGRVTYIPGLANRRRIWKVCEEIKNLYHEKLAESKGVLLDNSEL</sequence>
<dbReference type="RefSeq" id="XP_033424627.1">
    <property type="nucleotide sequence ID" value="XM_033571312.1"/>
</dbReference>
<dbReference type="VEuPathDB" id="FungiDB:EYZ11_005403"/>
<dbReference type="OrthoDB" id="9984533at2759"/>
<evidence type="ECO:0000313" key="2">
    <source>
        <dbReference type="Proteomes" id="UP000324241"/>
    </source>
</evidence>
<dbReference type="AlphaFoldDB" id="A0A5M9MHI1"/>
<dbReference type="GeneID" id="54329387"/>
<dbReference type="InterPro" id="IPR036047">
    <property type="entry name" value="F-box-like_dom_sf"/>
</dbReference>
<comment type="caution">
    <text evidence="1">The sequence shown here is derived from an EMBL/GenBank/DDBJ whole genome shotgun (WGS) entry which is preliminary data.</text>
</comment>
<accession>A0A5M9MHI1</accession>
<proteinExistence type="predicted"/>
<evidence type="ECO:0000313" key="1">
    <source>
        <dbReference type="EMBL" id="KAA8645266.1"/>
    </source>
</evidence>
<name>A0A5M9MHI1_9EURO</name>
<reference evidence="1 2" key="1">
    <citation type="submission" date="2019-08" db="EMBL/GenBank/DDBJ databases">
        <title>The genome sequence of a newly discovered highly antifungal drug resistant Aspergillus species, Aspergillus tanneri NIH 1004.</title>
        <authorList>
            <person name="Mounaud S."/>
            <person name="Singh I."/>
            <person name="Joardar V."/>
            <person name="Pakala S."/>
            <person name="Pakala S."/>
            <person name="Venepally P."/>
            <person name="Chung J.K."/>
            <person name="Losada L."/>
            <person name="Nierman W.C."/>
        </authorList>
    </citation>
    <scope>NUCLEOTIDE SEQUENCE [LARGE SCALE GENOMIC DNA]</scope>
    <source>
        <strain evidence="1 2">NIH1004</strain>
    </source>
</reference>
<gene>
    <name evidence="1" type="ORF">ATNIH1004_006685</name>
</gene>